<proteinExistence type="predicted"/>
<dbReference type="EMBL" id="JACCCV010000001">
    <property type="protein sequence ID" value="NYF51918.1"/>
    <property type="molecule type" value="Genomic_DNA"/>
</dbReference>
<evidence type="ECO:0000256" key="2">
    <source>
        <dbReference type="ARBA" id="ARBA00022963"/>
    </source>
</evidence>
<reference evidence="5 6" key="1">
    <citation type="submission" date="2020-07" db="EMBL/GenBank/DDBJ databases">
        <title>Genomic Encyclopedia of Type Strains, Phase IV (KMG-V): Genome sequencing to study the core and pangenomes of soil and plant-associated prokaryotes.</title>
        <authorList>
            <person name="Whitman W."/>
        </authorList>
    </citation>
    <scope>NUCLEOTIDE SEQUENCE [LARGE SCALE GENOMIC DNA]</scope>
    <source>
        <strain evidence="5 6">M8UP30</strain>
    </source>
</reference>
<evidence type="ECO:0000313" key="5">
    <source>
        <dbReference type="EMBL" id="NYF51918.1"/>
    </source>
</evidence>
<evidence type="ECO:0000256" key="4">
    <source>
        <dbReference type="SAM" id="Phobius"/>
    </source>
</evidence>
<keyword evidence="4" id="KW-1133">Transmembrane helix</keyword>
<accession>A0A7Y9NM76</accession>
<organism evidence="5 6">
    <name type="scientific">Tunturiibacter lichenicola</name>
    <dbReference type="NCBI Taxonomy" id="2051959"/>
    <lineage>
        <taxon>Bacteria</taxon>
        <taxon>Pseudomonadati</taxon>
        <taxon>Acidobacteriota</taxon>
        <taxon>Terriglobia</taxon>
        <taxon>Terriglobales</taxon>
        <taxon>Acidobacteriaceae</taxon>
        <taxon>Tunturiibacter</taxon>
    </lineage>
</organism>
<comment type="caution">
    <text evidence="5">The sequence shown here is derived from an EMBL/GenBank/DDBJ whole genome shotgun (WGS) entry which is preliminary data.</text>
</comment>
<keyword evidence="1 5" id="KW-0378">Hydrolase</keyword>
<evidence type="ECO:0000313" key="6">
    <source>
        <dbReference type="Proteomes" id="UP000534186"/>
    </source>
</evidence>
<dbReference type="AlphaFoldDB" id="A0A7Y9NM76"/>
<dbReference type="Proteomes" id="UP000534186">
    <property type="component" value="Unassembled WGS sequence"/>
</dbReference>
<dbReference type="SUPFAM" id="SSF53474">
    <property type="entry name" value="alpha/beta-Hydrolases"/>
    <property type="match status" value="1"/>
</dbReference>
<feature type="transmembrane region" description="Helical" evidence="4">
    <location>
        <begin position="83"/>
        <end position="105"/>
    </location>
</feature>
<keyword evidence="3" id="KW-0443">Lipid metabolism</keyword>
<dbReference type="Gene3D" id="3.40.50.1820">
    <property type="entry name" value="alpha/beta hydrolase"/>
    <property type="match status" value="1"/>
</dbReference>
<dbReference type="PANTHER" id="PTHR10272">
    <property type="entry name" value="PLATELET-ACTIVATING FACTOR ACETYLHYDROLASE"/>
    <property type="match status" value="1"/>
</dbReference>
<dbReference type="GO" id="GO:0003847">
    <property type="term" value="F:1-alkyl-2-acetylglycerophosphocholine esterase activity"/>
    <property type="evidence" value="ECO:0007669"/>
    <property type="project" value="TreeGrafter"/>
</dbReference>
<keyword evidence="4" id="KW-0472">Membrane</keyword>
<gene>
    <name evidence="5" type="ORF">HDF12_002283</name>
</gene>
<keyword evidence="2" id="KW-0442">Lipid degradation</keyword>
<protein>
    <submittedName>
        <fullName evidence="5">Putative dienelactone hydrolase</fullName>
    </submittedName>
</protein>
<name>A0A7Y9NM76_9BACT</name>
<dbReference type="PANTHER" id="PTHR10272:SF0">
    <property type="entry name" value="PLATELET-ACTIVATING FACTOR ACETYLHYDROLASE"/>
    <property type="match status" value="1"/>
</dbReference>
<dbReference type="InterPro" id="IPR029058">
    <property type="entry name" value="AB_hydrolase_fold"/>
</dbReference>
<evidence type="ECO:0000256" key="3">
    <source>
        <dbReference type="ARBA" id="ARBA00023098"/>
    </source>
</evidence>
<keyword evidence="4" id="KW-0812">Transmembrane</keyword>
<feature type="transmembrane region" description="Helical" evidence="4">
    <location>
        <begin position="49"/>
        <end position="71"/>
    </location>
</feature>
<dbReference type="GO" id="GO:0016042">
    <property type="term" value="P:lipid catabolic process"/>
    <property type="evidence" value="ECO:0007669"/>
    <property type="project" value="UniProtKB-KW"/>
</dbReference>
<sequence length="489" mass="53979">MRLFEVILIATLLAAAVAQMTKSAAHWSRPLTVFGVLVATWHVIHEGTHWQMFPVLAGLILLVAWQLITASRRASRYPAMRKPVAIGVALLSITTFGLLLIVPMFTLPKPTGTYPVGTRIIYLKDSSRMEDRAEKPGTSRELVVQLWYPADPSNNHLAAYETTSETILATSYRSVLWTNSREDAPVASQGGPFPVLLFNHGWAGRRTQDTFLTEDLASHGYVVASIDHTYNSSRVALPGDRIVEDINGGDALDTSLHSASEIIDTWNKELNKWVADEVFVLSTLQNENLDQKSPWYGRLETQRAGALGHSFGGAAAIQVCSVDARIQSAINMDGWTFGDLRQRAANQPTMFLYGLGSGAPPPDPATLGTAARAEAELDATDRNVVDTSLRQFGGYKVSISNTSHMDFTDHPLVSPWRRWTQPSHISPGRIETIVRAYALAFFDQTIRERKPTLLESGTSSPFREVKIEHWSPESKAASVETALKPTLFR</sequence>
<evidence type="ECO:0000256" key="1">
    <source>
        <dbReference type="ARBA" id="ARBA00022801"/>
    </source>
</evidence>
<dbReference type="Pfam" id="PF03403">
    <property type="entry name" value="PAF-AH_p_II"/>
    <property type="match status" value="1"/>
</dbReference>